<dbReference type="EMBL" id="ML170179">
    <property type="protein sequence ID" value="TDL21694.1"/>
    <property type="molecule type" value="Genomic_DNA"/>
</dbReference>
<keyword evidence="3" id="KW-1185">Reference proteome</keyword>
<proteinExistence type="predicted"/>
<name>A0A4Y7Q218_9AGAM</name>
<feature type="domain" description="DUF6533" evidence="1">
    <location>
        <begin position="1"/>
        <end position="38"/>
    </location>
</feature>
<dbReference type="Proteomes" id="UP000294933">
    <property type="component" value="Unassembled WGS sequence"/>
</dbReference>
<dbReference type="OrthoDB" id="2758486at2759"/>
<dbReference type="AlphaFoldDB" id="A0A4Y7Q218"/>
<accession>A0A4Y7Q218</accession>
<gene>
    <name evidence="2" type="ORF">BD410DRAFT_723977</name>
</gene>
<sequence>LLFYDYALTLPTEVAEIWSSKFTGAHALFYLTRYSFIIRTIAYFGLKFHTNPTDLVS</sequence>
<reference evidence="2 3" key="1">
    <citation type="submission" date="2018-06" db="EMBL/GenBank/DDBJ databases">
        <title>A transcriptomic atlas of mushroom development highlights an independent origin of complex multicellularity.</title>
        <authorList>
            <consortium name="DOE Joint Genome Institute"/>
            <person name="Krizsan K."/>
            <person name="Almasi E."/>
            <person name="Merenyi Z."/>
            <person name="Sahu N."/>
            <person name="Viragh M."/>
            <person name="Koszo T."/>
            <person name="Mondo S."/>
            <person name="Kiss B."/>
            <person name="Balint B."/>
            <person name="Kues U."/>
            <person name="Barry K."/>
            <person name="Hegedus J.C."/>
            <person name="Henrissat B."/>
            <person name="Johnson J."/>
            <person name="Lipzen A."/>
            <person name="Ohm R."/>
            <person name="Nagy I."/>
            <person name="Pangilinan J."/>
            <person name="Yan J."/>
            <person name="Xiong Y."/>
            <person name="Grigoriev I.V."/>
            <person name="Hibbett D.S."/>
            <person name="Nagy L.G."/>
        </authorList>
    </citation>
    <scope>NUCLEOTIDE SEQUENCE [LARGE SCALE GENOMIC DNA]</scope>
    <source>
        <strain evidence="2 3">SZMC22713</strain>
    </source>
</reference>
<protein>
    <recommendedName>
        <fullName evidence="1">DUF6533 domain-containing protein</fullName>
    </recommendedName>
</protein>
<feature type="non-terminal residue" evidence="2">
    <location>
        <position position="1"/>
    </location>
</feature>
<evidence type="ECO:0000313" key="3">
    <source>
        <dbReference type="Proteomes" id="UP000294933"/>
    </source>
</evidence>
<dbReference type="Pfam" id="PF20151">
    <property type="entry name" value="DUF6533"/>
    <property type="match status" value="1"/>
</dbReference>
<evidence type="ECO:0000313" key="2">
    <source>
        <dbReference type="EMBL" id="TDL21694.1"/>
    </source>
</evidence>
<dbReference type="InterPro" id="IPR045340">
    <property type="entry name" value="DUF6533"/>
</dbReference>
<organism evidence="2 3">
    <name type="scientific">Rickenella mellea</name>
    <dbReference type="NCBI Taxonomy" id="50990"/>
    <lineage>
        <taxon>Eukaryota</taxon>
        <taxon>Fungi</taxon>
        <taxon>Dikarya</taxon>
        <taxon>Basidiomycota</taxon>
        <taxon>Agaricomycotina</taxon>
        <taxon>Agaricomycetes</taxon>
        <taxon>Hymenochaetales</taxon>
        <taxon>Rickenellaceae</taxon>
        <taxon>Rickenella</taxon>
    </lineage>
</organism>
<evidence type="ECO:0000259" key="1">
    <source>
        <dbReference type="Pfam" id="PF20151"/>
    </source>
</evidence>
<dbReference type="VEuPathDB" id="FungiDB:BD410DRAFT_723977"/>